<dbReference type="PROSITE" id="PS01359">
    <property type="entry name" value="ZF_PHD_1"/>
    <property type="match status" value="2"/>
</dbReference>
<keyword evidence="3 6" id="KW-0863">Zinc-finger</keyword>
<dbReference type="Gene3D" id="3.30.40.10">
    <property type="entry name" value="Zinc/RING finger domain, C3HC4 (zinc finger)"/>
    <property type="match status" value="2"/>
</dbReference>
<dbReference type="Proteomes" id="UP001175271">
    <property type="component" value="Unassembled WGS sequence"/>
</dbReference>
<proteinExistence type="predicted"/>
<dbReference type="PANTHER" id="PTHR46174">
    <property type="entry name" value="CXXC-TYPE ZINC FINGER PROTEIN 1"/>
    <property type="match status" value="1"/>
</dbReference>
<keyword evidence="2" id="KW-0479">Metal-binding</keyword>
<dbReference type="GO" id="GO:0008270">
    <property type="term" value="F:zinc ion binding"/>
    <property type="evidence" value="ECO:0007669"/>
    <property type="project" value="UniProtKB-KW"/>
</dbReference>
<evidence type="ECO:0000256" key="6">
    <source>
        <dbReference type="PROSITE-ProRule" id="PRU00146"/>
    </source>
</evidence>
<accession>A0AA39MBT5</accession>
<evidence type="ECO:0000259" key="8">
    <source>
        <dbReference type="PROSITE" id="PS50016"/>
    </source>
</evidence>
<name>A0AA39MBT5_9BILA</name>
<dbReference type="EMBL" id="JAUCMV010000001">
    <property type="protein sequence ID" value="KAK0429031.1"/>
    <property type="molecule type" value="Genomic_DNA"/>
</dbReference>
<reference evidence="9" key="1">
    <citation type="submission" date="2023-06" db="EMBL/GenBank/DDBJ databases">
        <title>Genomic analysis of the entomopathogenic nematode Steinernema hermaphroditum.</title>
        <authorList>
            <person name="Schwarz E.M."/>
            <person name="Heppert J.K."/>
            <person name="Baniya A."/>
            <person name="Schwartz H.T."/>
            <person name="Tan C.-H."/>
            <person name="Antoshechkin I."/>
            <person name="Sternberg P.W."/>
            <person name="Goodrich-Blair H."/>
            <person name="Dillman A.R."/>
        </authorList>
    </citation>
    <scope>NUCLEOTIDE SEQUENCE</scope>
    <source>
        <strain evidence="9">PS9179</strain>
        <tissue evidence="9">Whole animal</tissue>
    </source>
</reference>
<evidence type="ECO:0000256" key="2">
    <source>
        <dbReference type="ARBA" id="ARBA00022723"/>
    </source>
</evidence>
<dbReference type="GO" id="GO:0045893">
    <property type="term" value="P:positive regulation of DNA-templated transcription"/>
    <property type="evidence" value="ECO:0007669"/>
    <property type="project" value="TreeGrafter"/>
</dbReference>
<feature type="domain" description="PHD-type" evidence="8">
    <location>
        <begin position="112"/>
        <end position="161"/>
    </location>
</feature>
<evidence type="ECO:0000256" key="4">
    <source>
        <dbReference type="ARBA" id="ARBA00022833"/>
    </source>
</evidence>
<dbReference type="InterPro" id="IPR001965">
    <property type="entry name" value="Znf_PHD"/>
</dbReference>
<sequence length="171" mass="20240">MSKRSKSMQPKVSKKQSARSKSQHKAVSKKRKSPVKEKLYCICRGPDVGTEMVKCDMCRDWFHFKCVGFTEQMKKNDFYHCPRCYDKYINPKNKLAFLLESMKPRNKEGEEELYCLCQKPAAGRKMVMCDLCLEWYHFKCVGFDSEMGNNEFFHCPRCIEKYKNRRARNGV</sequence>
<evidence type="ECO:0000313" key="10">
    <source>
        <dbReference type="Proteomes" id="UP001175271"/>
    </source>
</evidence>
<evidence type="ECO:0000256" key="3">
    <source>
        <dbReference type="ARBA" id="ARBA00022771"/>
    </source>
</evidence>
<gene>
    <name evidence="9" type="ORF">QR680_011144</name>
</gene>
<dbReference type="InterPro" id="IPR011011">
    <property type="entry name" value="Znf_FYVE_PHD"/>
</dbReference>
<comment type="caution">
    <text evidence="9">The sequence shown here is derived from an EMBL/GenBank/DDBJ whole genome shotgun (WGS) entry which is preliminary data.</text>
</comment>
<protein>
    <recommendedName>
        <fullName evidence="8">PHD-type domain-containing protein</fullName>
    </recommendedName>
</protein>
<dbReference type="SUPFAM" id="SSF57903">
    <property type="entry name" value="FYVE/PHD zinc finger"/>
    <property type="match status" value="2"/>
</dbReference>
<comment type="subcellular location">
    <subcellularLocation>
        <location evidence="1">Nucleus</location>
    </subcellularLocation>
</comment>
<organism evidence="9 10">
    <name type="scientific">Steinernema hermaphroditum</name>
    <dbReference type="NCBI Taxonomy" id="289476"/>
    <lineage>
        <taxon>Eukaryota</taxon>
        <taxon>Metazoa</taxon>
        <taxon>Ecdysozoa</taxon>
        <taxon>Nematoda</taxon>
        <taxon>Chromadorea</taxon>
        <taxon>Rhabditida</taxon>
        <taxon>Tylenchina</taxon>
        <taxon>Panagrolaimomorpha</taxon>
        <taxon>Strongyloidoidea</taxon>
        <taxon>Steinernematidae</taxon>
        <taxon>Steinernema</taxon>
    </lineage>
</organism>
<evidence type="ECO:0000256" key="7">
    <source>
        <dbReference type="SAM" id="MobiDB-lite"/>
    </source>
</evidence>
<dbReference type="InterPro" id="IPR037869">
    <property type="entry name" value="Spp1/CFP1"/>
</dbReference>
<dbReference type="Pfam" id="PF00628">
    <property type="entry name" value="PHD"/>
    <property type="match status" value="2"/>
</dbReference>
<evidence type="ECO:0000256" key="1">
    <source>
        <dbReference type="ARBA" id="ARBA00004123"/>
    </source>
</evidence>
<feature type="domain" description="PHD-type" evidence="8">
    <location>
        <begin position="38"/>
        <end position="87"/>
    </location>
</feature>
<dbReference type="SMART" id="SM00249">
    <property type="entry name" value="PHD"/>
    <property type="match status" value="2"/>
</dbReference>
<dbReference type="PANTHER" id="PTHR46174:SF1">
    <property type="entry name" value="CXXC-TYPE ZINC FINGER PROTEIN 1"/>
    <property type="match status" value="1"/>
</dbReference>
<feature type="region of interest" description="Disordered" evidence="7">
    <location>
        <begin position="1"/>
        <end position="31"/>
    </location>
</feature>
<dbReference type="GO" id="GO:0048188">
    <property type="term" value="C:Set1C/COMPASS complex"/>
    <property type="evidence" value="ECO:0007669"/>
    <property type="project" value="InterPro"/>
</dbReference>
<dbReference type="InterPro" id="IPR019787">
    <property type="entry name" value="Znf_PHD-finger"/>
</dbReference>
<evidence type="ECO:0000313" key="9">
    <source>
        <dbReference type="EMBL" id="KAK0429031.1"/>
    </source>
</evidence>
<dbReference type="InterPro" id="IPR013083">
    <property type="entry name" value="Znf_RING/FYVE/PHD"/>
</dbReference>
<dbReference type="AlphaFoldDB" id="A0AA39MBT5"/>
<dbReference type="InterPro" id="IPR019786">
    <property type="entry name" value="Zinc_finger_PHD-type_CS"/>
</dbReference>
<evidence type="ECO:0000256" key="5">
    <source>
        <dbReference type="ARBA" id="ARBA00023242"/>
    </source>
</evidence>
<keyword evidence="5" id="KW-0539">Nucleus</keyword>
<dbReference type="PROSITE" id="PS50016">
    <property type="entry name" value="ZF_PHD_2"/>
    <property type="match status" value="2"/>
</dbReference>
<keyword evidence="4" id="KW-0862">Zinc</keyword>
<keyword evidence="10" id="KW-1185">Reference proteome</keyword>